<reference evidence="3" key="2">
    <citation type="submission" date="2012-08" db="EMBL/GenBank/DDBJ databases">
        <title>Whole-genome sequence of Nocardiopsis alba strain ATCC BAA-2165 associated with honeybees.</title>
        <authorList>
            <person name="Qiao J."/>
            <person name="Chen L."/>
            <person name="Li Y."/>
            <person name="Wang J."/>
            <person name="Zhang W."/>
            <person name="Chen S."/>
        </authorList>
    </citation>
    <scope>NUCLEOTIDE SEQUENCE [LARGE SCALE GENOMIC DNA]</scope>
    <source>
        <strain evidence="3">ATCC BAA-2165 / BE74</strain>
    </source>
</reference>
<name>J7LEK2_NOCAA</name>
<dbReference type="Proteomes" id="UP000003779">
    <property type="component" value="Chromosome"/>
</dbReference>
<evidence type="ECO:0000256" key="1">
    <source>
        <dbReference type="SAM" id="MobiDB-lite"/>
    </source>
</evidence>
<organism evidence="2 3">
    <name type="scientific">Nocardiopsis alba (strain ATCC BAA-2165 / BE74)</name>
    <dbReference type="NCBI Taxonomy" id="1205910"/>
    <lineage>
        <taxon>Bacteria</taxon>
        <taxon>Bacillati</taxon>
        <taxon>Actinomycetota</taxon>
        <taxon>Actinomycetes</taxon>
        <taxon>Streptosporangiales</taxon>
        <taxon>Nocardiopsidaceae</taxon>
        <taxon>Nocardiopsis</taxon>
    </lineage>
</organism>
<dbReference type="KEGG" id="nal:B005_3715"/>
<gene>
    <name evidence="2" type="ordered locus">B005_3715</name>
</gene>
<dbReference type="PATRIC" id="fig|1205910.3.peg.3514"/>
<reference evidence="2 3" key="1">
    <citation type="journal article" date="2012" name="J. Bacteriol.">
        <title>Whole-Genome Sequence of Nocardiopsis alba Strain ATCC BAA-2165, Associated with Honeybees.</title>
        <authorList>
            <person name="Qiao J."/>
            <person name="Chen L."/>
            <person name="Li Y."/>
            <person name="Wang J."/>
            <person name="Zhang W."/>
            <person name="Chen S."/>
        </authorList>
    </citation>
    <scope>NUCLEOTIDE SEQUENCE [LARGE SCALE GENOMIC DNA]</scope>
    <source>
        <strain evidence="3">ATCC BAA-2165 / BE74</strain>
    </source>
</reference>
<sequence>MMPCTGQGFALVLGGRGYAGYRGGGGSPYTPSCGRYTLHRGIGVRSADVGVCRKREPGVSPGLPRSGEWERKSSKALVLRPDGSNPGSDGR</sequence>
<dbReference type="EMBL" id="CP003788">
    <property type="protein sequence ID" value="AFR09865.1"/>
    <property type="molecule type" value="Genomic_DNA"/>
</dbReference>
<feature type="region of interest" description="Disordered" evidence="1">
    <location>
        <begin position="54"/>
        <end position="91"/>
    </location>
</feature>
<protein>
    <submittedName>
        <fullName evidence="2">Uncharacterized protein</fullName>
    </submittedName>
</protein>
<evidence type="ECO:0000313" key="3">
    <source>
        <dbReference type="Proteomes" id="UP000003779"/>
    </source>
</evidence>
<dbReference type="AlphaFoldDB" id="J7LEK2"/>
<proteinExistence type="predicted"/>
<accession>J7LEK2</accession>
<dbReference type="HOGENOM" id="CLU_2423963_0_0_11"/>
<evidence type="ECO:0000313" key="2">
    <source>
        <dbReference type="EMBL" id="AFR09865.1"/>
    </source>
</evidence>